<organism evidence="2 3">
    <name type="scientific">Trichonephila clavata</name>
    <name type="common">Joro spider</name>
    <name type="synonym">Nephila clavata</name>
    <dbReference type="NCBI Taxonomy" id="2740835"/>
    <lineage>
        <taxon>Eukaryota</taxon>
        <taxon>Metazoa</taxon>
        <taxon>Ecdysozoa</taxon>
        <taxon>Arthropoda</taxon>
        <taxon>Chelicerata</taxon>
        <taxon>Arachnida</taxon>
        <taxon>Araneae</taxon>
        <taxon>Araneomorphae</taxon>
        <taxon>Entelegynae</taxon>
        <taxon>Araneoidea</taxon>
        <taxon>Nephilidae</taxon>
        <taxon>Trichonephila</taxon>
    </lineage>
</organism>
<keyword evidence="1" id="KW-0812">Transmembrane</keyword>
<evidence type="ECO:0000313" key="3">
    <source>
        <dbReference type="Proteomes" id="UP000887116"/>
    </source>
</evidence>
<dbReference type="OrthoDB" id="6433181at2759"/>
<keyword evidence="3" id="KW-1185">Reference proteome</keyword>
<keyword evidence="1" id="KW-1133">Transmembrane helix</keyword>
<gene>
    <name evidence="2" type="primary">NCL1_28494</name>
    <name evidence="2" type="ORF">TNCT_362521</name>
</gene>
<sequence>MSRPSRKTDSQSTYTEYKTVTMSLYVQVLLLSVLAVSSVVAFKGFDDNFVGFVLEANACVSDSGNPTLCKKYVGCASNLPKPVKDVFNSCKNAVYPDGFGTCKDGNTLLKSEDDKSNFEECFFKKLPQYKSLDANEDKAQEKFANCIYKYGKQCLKS</sequence>
<evidence type="ECO:0000256" key="1">
    <source>
        <dbReference type="SAM" id="Phobius"/>
    </source>
</evidence>
<dbReference type="AlphaFoldDB" id="A0A8X6FQW1"/>
<proteinExistence type="predicted"/>
<reference evidence="2" key="1">
    <citation type="submission" date="2020-07" db="EMBL/GenBank/DDBJ databases">
        <title>Multicomponent nature underlies the extraordinary mechanical properties of spider dragline silk.</title>
        <authorList>
            <person name="Kono N."/>
            <person name="Nakamura H."/>
            <person name="Mori M."/>
            <person name="Yoshida Y."/>
            <person name="Ohtoshi R."/>
            <person name="Malay A.D."/>
            <person name="Moran D.A.P."/>
            <person name="Tomita M."/>
            <person name="Numata K."/>
            <person name="Arakawa K."/>
        </authorList>
    </citation>
    <scope>NUCLEOTIDE SEQUENCE</scope>
</reference>
<name>A0A8X6FQW1_TRICU</name>
<dbReference type="EMBL" id="BMAO01030009">
    <property type="protein sequence ID" value="GFQ65128.1"/>
    <property type="molecule type" value="Genomic_DNA"/>
</dbReference>
<keyword evidence="1" id="KW-0472">Membrane</keyword>
<feature type="transmembrane region" description="Helical" evidence="1">
    <location>
        <begin position="20"/>
        <end position="42"/>
    </location>
</feature>
<evidence type="ECO:0000313" key="2">
    <source>
        <dbReference type="EMBL" id="GFQ65128.1"/>
    </source>
</evidence>
<comment type="caution">
    <text evidence="2">The sequence shown here is derived from an EMBL/GenBank/DDBJ whole genome shotgun (WGS) entry which is preliminary data.</text>
</comment>
<accession>A0A8X6FQW1</accession>
<protein>
    <submittedName>
        <fullName evidence="2">Uncharacterized protein</fullName>
    </submittedName>
</protein>
<dbReference type="Proteomes" id="UP000887116">
    <property type="component" value="Unassembled WGS sequence"/>
</dbReference>